<keyword evidence="7" id="KW-1185">Reference proteome</keyword>
<dbReference type="Gene3D" id="3.30.300.30">
    <property type="match status" value="1"/>
</dbReference>
<comment type="caution">
    <text evidence="6">The sequence shown here is derived from an EMBL/GenBank/DDBJ whole genome shotgun (WGS) entry which is preliminary data.</text>
</comment>
<dbReference type="PANTHER" id="PTHR43107:SF15">
    <property type="entry name" value="FATTY ACID TRANSPORT PROTEIN 3, ISOFORM A"/>
    <property type="match status" value="1"/>
</dbReference>
<reference evidence="7" key="1">
    <citation type="journal article" date="2019" name="Int. J. Syst. Evol. Microbiol.">
        <title>The Global Catalogue of Microorganisms (GCM) 10K type strain sequencing project: providing services to taxonomists for standard genome sequencing and annotation.</title>
        <authorList>
            <consortium name="The Broad Institute Genomics Platform"/>
            <consortium name="The Broad Institute Genome Sequencing Center for Infectious Disease"/>
            <person name="Wu L."/>
            <person name="Ma J."/>
        </authorList>
    </citation>
    <scope>NUCLEOTIDE SEQUENCE [LARGE SCALE GENOMIC DNA]</scope>
    <source>
        <strain evidence="7">JCM 17695</strain>
    </source>
</reference>
<name>A0ABW2U152_9PSEU</name>
<dbReference type="Proteomes" id="UP001596512">
    <property type="component" value="Unassembled WGS sequence"/>
</dbReference>
<gene>
    <name evidence="6" type="ORF">ACFQV2_39110</name>
</gene>
<evidence type="ECO:0000256" key="1">
    <source>
        <dbReference type="ARBA" id="ARBA00006432"/>
    </source>
</evidence>
<protein>
    <recommendedName>
        <fullName evidence="5">AMP-binding enzyme C-terminal domain-containing protein</fullName>
    </recommendedName>
</protein>
<keyword evidence="3" id="KW-0547">Nucleotide-binding</keyword>
<evidence type="ECO:0000256" key="2">
    <source>
        <dbReference type="ARBA" id="ARBA00022598"/>
    </source>
</evidence>
<evidence type="ECO:0000313" key="7">
    <source>
        <dbReference type="Proteomes" id="UP001596512"/>
    </source>
</evidence>
<keyword evidence="4" id="KW-0067">ATP-binding</keyword>
<evidence type="ECO:0000313" key="6">
    <source>
        <dbReference type="EMBL" id="MFC7618468.1"/>
    </source>
</evidence>
<dbReference type="InterPro" id="IPR045851">
    <property type="entry name" value="AMP-bd_C_sf"/>
</dbReference>
<dbReference type="SUPFAM" id="SSF56801">
    <property type="entry name" value="Acetyl-CoA synthetase-like"/>
    <property type="match status" value="1"/>
</dbReference>
<feature type="domain" description="AMP-binding enzyme C-terminal" evidence="5">
    <location>
        <begin position="30"/>
        <end position="106"/>
    </location>
</feature>
<sequence>MRAQGFKHVAFVDRLGDTFRWKGENVATTEVEAAVDEHPDVDQSVVYGVGLPGADGKAGMAAVKLHDGAEFDGAALAKHLSGRLPGYAVPLFVRLIGEVEQTSTFKSRKVDLRAEGYDAEGVHVLRDGEYVPFYADYPAEVAAGRIRT</sequence>
<dbReference type="InterPro" id="IPR025110">
    <property type="entry name" value="AMP-bd_C"/>
</dbReference>
<organism evidence="6 7">
    <name type="scientific">Actinokineospora soli</name>
    <dbReference type="NCBI Taxonomy" id="1048753"/>
    <lineage>
        <taxon>Bacteria</taxon>
        <taxon>Bacillati</taxon>
        <taxon>Actinomycetota</taxon>
        <taxon>Actinomycetes</taxon>
        <taxon>Pseudonocardiales</taxon>
        <taxon>Pseudonocardiaceae</taxon>
        <taxon>Actinokineospora</taxon>
    </lineage>
</organism>
<dbReference type="EMBL" id="JBHTEY010000004">
    <property type="protein sequence ID" value="MFC7618468.1"/>
    <property type="molecule type" value="Genomic_DNA"/>
</dbReference>
<proteinExistence type="inferred from homology"/>
<evidence type="ECO:0000256" key="3">
    <source>
        <dbReference type="ARBA" id="ARBA00022741"/>
    </source>
</evidence>
<dbReference type="Pfam" id="PF13193">
    <property type="entry name" value="AMP-binding_C"/>
    <property type="match status" value="1"/>
</dbReference>
<dbReference type="PANTHER" id="PTHR43107">
    <property type="entry name" value="LONG-CHAIN FATTY ACID TRANSPORT PROTEIN"/>
    <property type="match status" value="1"/>
</dbReference>
<evidence type="ECO:0000259" key="5">
    <source>
        <dbReference type="Pfam" id="PF13193"/>
    </source>
</evidence>
<evidence type="ECO:0000256" key="4">
    <source>
        <dbReference type="ARBA" id="ARBA00022840"/>
    </source>
</evidence>
<accession>A0ABW2U152</accession>
<keyword evidence="2" id="KW-0436">Ligase</keyword>
<comment type="similarity">
    <text evidence="1">Belongs to the ATP-dependent AMP-binding enzyme family.</text>
</comment>